<reference evidence="2 3" key="1">
    <citation type="submission" date="2019-06" db="EMBL/GenBank/DDBJ databases">
        <title>Sequencing the genomes of 1000 actinobacteria strains.</title>
        <authorList>
            <person name="Klenk H.-P."/>
        </authorList>
    </citation>
    <scope>NUCLEOTIDE SEQUENCE [LARGE SCALE GENOMIC DNA]</scope>
    <source>
        <strain evidence="2 3">DSM 105492</strain>
    </source>
</reference>
<proteinExistence type="predicted"/>
<evidence type="ECO:0000313" key="3">
    <source>
        <dbReference type="Proteomes" id="UP000320235"/>
    </source>
</evidence>
<gene>
    <name evidence="2" type="ORF">FB391_3156</name>
</gene>
<accession>A0A543EQ96</accession>
<dbReference type="EMBL" id="VFPE01000005">
    <property type="protein sequence ID" value="TQM23766.1"/>
    <property type="molecule type" value="Genomic_DNA"/>
</dbReference>
<name>A0A543EQ96_9MICO</name>
<feature type="transmembrane region" description="Helical" evidence="1">
    <location>
        <begin position="20"/>
        <end position="41"/>
    </location>
</feature>
<comment type="caution">
    <text evidence="2">The sequence shown here is derived from an EMBL/GenBank/DDBJ whole genome shotgun (WGS) entry which is preliminary data.</text>
</comment>
<dbReference type="AlphaFoldDB" id="A0A543EQ96"/>
<dbReference type="OrthoDB" id="5056534at2"/>
<evidence type="ECO:0000256" key="1">
    <source>
        <dbReference type="SAM" id="Phobius"/>
    </source>
</evidence>
<keyword evidence="3" id="KW-1185">Reference proteome</keyword>
<keyword evidence="1" id="KW-0472">Membrane</keyword>
<organism evidence="2 3">
    <name type="scientific">Microbacterium kyungheense</name>
    <dbReference type="NCBI Taxonomy" id="1263636"/>
    <lineage>
        <taxon>Bacteria</taxon>
        <taxon>Bacillati</taxon>
        <taxon>Actinomycetota</taxon>
        <taxon>Actinomycetes</taxon>
        <taxon>Micrococcales</taxon>
        <taxon>Microbacteriaceae</taxon>
        <taxon>Microbacterium</taxon>
    </lineage>
</organism>
<protein>
    <submittedName>
        <fullName evidence="2">Uncharacterized protein</fullName>
    </submittedName>
</protein>
<feature type="transmembrane region" description="Helical" evidence="1">
    <location>
        <begin position="62"/>
        <end position="82"/>
    </location>
</feature>
<dbReference type="Proteomes" id="UP000320235">
    <property type="component" value="Unassembled WGS sequence"/>
</dbReference>
<sequence length="145" mass="14853">MTTAPPTGTIAATQPGWRFWVALGAWTAVVAGFVLGLMTFWRLLALALGNALGAEPLIGEQVAVWWTFVGIAIGLVLAAVAAAVAQRWVAFVLALVIAAACGFFAVGLFTNVRSAVAPPTPIEHVEPGPPPCACYSGGFCDCPGG</sequence>
<keyword evidence="1" id="KW-1133">Transmembrane helix</keyword>
<feature type="transmembrane region" description="Helical" evidence="1">
    <location>
        <begin position="88"/>
        <end position="109"/>
    </location>
</feature>
<keyword evidence="1" id="KW-0812">Transmembrane</keyword>
<dbReference type="RefSeq" id="WP_141895911.1">
    <property type="nucleotide sequence ID" value="NZ_BAABLH010000006.1"/>
</dbReference>
<evidence type="ECO:0000313" key="2">
    <source>
        <dbReference type="EMBL" id="TQM23766.1"/>
    </source>
</evidence>